<dbReference type="EMBL" id="JADYXP020000001">
    <property type="protein sequence ID" value="KAL0134467.1"/>
    <property type="molecule type" value="Genomic_DNA"/>
</dbReference>
<reference evidence="1 2" key="1">
    <citation type="submission" date="2023-03" db="EMBL/GenBank/DDBJ databases">
        <title>High recombination rates correlate with genetic variation in Cardiocondyla obscurior ants.</title>
        <authorList>
            <person name="Errbii M."/>
        </authorList>
    </citation>
    <scope>NUCLEOTIDE SEQUENCE [LARGE SCALE GENOMIC DNA]</scope>
    <source>
        <strain evidence="1">Alpha-2009</strain>
        <tissue evidence="1">Whole body</tissue>
    </source>
</reference>
<organism evidence="1 2">
    <name type="scientific">Cardiocondyla obscurior</name>
    <dbReference type="NCBI Taxonomy" id="286306"/>
    <lineage>
        <taxon>Eukaryota</taxon>
        <taxon>Metazoa</taxon>
        <taxon>Ecdysozoa</taxon>
        <taxon>Arthropoda</taxon>
        <taxon>Hexapoda</taxon>
        <taxon>Insecta</taxon>
        <taxon>Pterygota</taxon>
        <taxon>Neoptera</taxon>
        <taxon>Endopterygota</taxon>
        <taxon>Hymenoptera</taxon>
        <taxon>Apocrita</taxon>
        <taxon>Aculeata</taxon>
        <taxon>Formicoidea</taxon>
        <taxon>Formicidae</taxon>
        <taxon>Myrmicinae</taxon>
        <taxon>Cardiocondyla</taxon>
    </lineage>
</organism>
<gene>
    <name evidence="1" type="ORF">PUN28_001331</name>
</gene>
<name>A0AAW2H4G1_9HYME</name>
<evidence type="ECO:0000313" key="2">
    <source>
        <dbReference type="Proteomes" id="UP001430953"/>
    </source>
</evidence>
<protein>
    <submittedName>
        <fullName evidence="1">Uncharacterized protein</fullName>
    </submittedName>
</protein>
<comment type="caution">
    <text evidence="1">The sequence shown here is derived from an EMBL/GenBank/DDBJ whole genome shotgun (WGS) entry which is preliminary data.</text>
</comment>
<proteinExistence type="predicted"/>
<accession>A0AAW2H4G1</accession>
<sequence>MIDLKYLKTAHACKRSPPDGFSSSVRIVERIVRPRLMRLTHYNSKNFYFT</sequence>
<dbReference type="Proteomes" id="UP001430953">
    <property type="component" value="Unassembled WGS sequence"/>
</dbReference>
<keyword evidence="2" id="KW-1185">Reference proteome</keyword>
<evidence type="ECO:0000313" key="1">
    <source>
        <dbReference type="EMBL" id="KAL0134467.1"/>
    </source>
</evidence>
<dbReference type="AlphaFoldDB" id="A0AAW2H4G1"/>